<dbReference type="EMBL" id="JACCFP010000001">
    <property type="protein sequence ID" value="NYJ01843.1"/>
    <property type="molecule type" value="Genomic_DNA"/>
</dbReference>
<dbReference type="RefSeq" id="WP_179668280.1">
    <property type="nucleotide sequence ID" value="NZ_JACCFP010000001.1"/>
</dbReference>
<sequence length="438" mass="47011">MTRTRPLLYLLALLLPALVLVAPPVHAEERSAGRAAVPSSFRITGSGFGHGVGMSQYGAFAMAVAGRSAEQILEYYYPGASLGTAPNPWTDIDVQVFGSAGDARTTTVSLSKGEWRLRASGSTTDLAEGTPSRKVALDVVDGRVRARVKDGSEVVKTVTKPTLVLQWTGTRAWAGTAGVVSVAGAQGRYRHGTLTVTAVGGRVNVVNNVRINDEYLYGIDEMPSLWGSDVAGGATALQAQAIVARNYAILAKTRNPDGLAACDCHLYDDTRSQHFVGWPKESGEAGSVWIDAVDATRQDGAGEVWVVRDAEDAIAETPFFARSGRVSATARGTANNRDVWGSTQQDHLRHVTDPWSFKGEPDSKHVSWTDRLTQAKAQRLFGMKKVARIIVVARYSSGQVKTLKAVSPTGTAVRRTKTADEWRVALGVQGSWIVRFTS</sequence>
<feature type="signal peptide" evidence="1">
    <location>
        <begin position="1"/>
        <end position="27"/>
    </location>
</feature>
<keyword evidence="1" id="KW-0732">Signal</keyword>
<evidence type="ECO:0000313" key="3">
    <source>
        <dbReference type="EMBL" id="NYJ01843.1"/>
    </source>
</evidence>
<dbReference type="Pfam" id="PF08486">
    <property type="entry name" value="SpoIID"/>
    <property type="match status" value="1"/>
</dbReference>
<keyword evidence="4" id="KW-1185">Reference proteome</keyword>
<reference evidence="3 4" key="1">
    <citation type="submission" date="2020-07" db="EMBL/GenBank/DDBJ databases">
        <title>Sequencing the genomes of 1000 actinobacteria strains.</title>
        <authorList>
            <person name="Klenk H.-P."/>
        </authorList>
    </citation>
    <scope>NUCLEOTIDE SEQUENCE [LARGE SCALE GENOMIC DNA]</scope>
    <source>
        <strain evidence="3 4">DSM 103833</strain>
    </source>
</reference>
<proteinExistence type="predicted"/>
<dbReference type="Proteomes" id="UP000530424">
    <property type="component" value="Unassembled WGS sequence"/>
</dbReference>
<feature type="domain" description="Sporulation stage II protein D amidase enhancer LytB N-terminal" evidence="2">
    <location>
        <begin position="201"/>
        <end position="298"/>
    </location>
</feature>
<dbReference type="AlphaFoldDB" id="A0A853C6K9"/>
<evidence type="ECO:0000313" key="4">
    <source>
        <dbReference type="Proteomes" id="UP000530424"/>
    </source>
</evidence>
<comment type="caution">
    <text evidence="3">The sequence shown here is derived from an EMBL/GenBank/DDBJ whole genome shotgun (WGS) entry which is preliminary data.</text>
</comment>
<feature type="chain" id="PRO_5032804624" evidence="1">
    <location>
        <begin position="28"/>
        <end position="438"/>
    </location>
</feature>
<accession>A0A853C6K9</accession>
<evidence type="ECO:0000256" key="1">
    <source>
        <dbReference type="SAM" id="SignalP"/>
    </source>
</evidence>
<gene>
    <name evidence="3" type="ORF">HNR19_002541</name>
</gene>
<name>A0A853C6K9_9ACTN</name>
<dbReference type="InterPro" id="IPR013693">
    <property type="entry name" value="SpoIID/LytB_N"/>
</dbReference>
<protein>
    <submittedName>
        <fullName evidence="3">Stage II sporulation protein D</fullName>
    </submittedName>
</protein>
<evidence type="ECO:0000259" key="2">
    <source>
        <dbReference type="Pfam" id="PF08486"/>
    </source>
</evidence>
<organism evidence="3 4">
    <name type="scientific">Nocardioides thalensis</name>
    <dbReference type="NCBI Taxonomy" id="1914755"/>
    <lineage>
        <taxon>Bacteria</taxon>
        <taxon>Bacillati</taxon>
        <taxon>Actinomycetota</taxon>
        <taxon>Actinomycetes</taxon>
        <taxon>Propionibacteriales</taxon>
        <taxon>Nocardioidaceae</taxon>
        <taxon>Nocardioides</taxon>
    </lineage>
</organism>